<dbReference type="InterPro" id="IPR010512">
    <property type="entry name" value="DUF1091"/>
</dbReference>
<reference evidence="1" key="1">
    <citation type="submission" date="2021-03" db="EMBL/GenBank/DDBJ databases">
        <title>Chromosome level genome of the anhydrobiotic midge Polypedilum vanderplanki.</title>
        <authorList>
            <person name="Yoshida Y."/>
            <person name="Kikawada T."/>
            <person name="Gusev O."/>
        </authorList>
    </citation>
    <scope>NUCLEOTIDE SEQUENCE</scope>
    <source>
        <strain evidence="1">NIAS01</strain>
        <tissue evidence="1">Whole body or cell culture</tissue>
    </source>
</reference>
<gene>
    <name evidence="1" type="ORF">PVAND_015572</name>
</gene>
<proteinExistence type="predicted"/>
<comment type="caution">
    <text evidence="1">The sequence shown here is derived from an EMBL/GenBank/DDBJ whole genome shotgun (WGS) entry which is preliminary data.</text>
</comment>
<keyword evidence="2" id="KW-1185">Reference proteome</keyword>
<evidence type="ECO:0000313" key="2">
    <source>
        <dbReference type="Proteomes" id="UP001107558"/>
    </source>
</evidence>
<evidence type="ECO:0000313" key="1">
    <source>
        <dbReference type="EMBL" id="KAG5667596.1"/>
    </source>
</evidence>
<dbReference type="Pfam" id="PF06477">
    <property type="entry name" value="DUF1091"/>
    <property type="match status" value="1"/>
</dbReference>
<organism evidence="1 2">
    <name type="scientific">Polypedilum vanderplanki</name>
    <name type="common">Sleeping chironomid midge</name>
    <dbReference type="NCBI Taxonomy" id="319348"/>
    <lineage>
        <taxon>Eukaryota</taxon>
        <taxon>Metazoa</taxon>
        <taxon>Ecdysozoa</taxon>
        <taxon>Arthropoda</taxon>
        <taxon>Hexapoda</taxon>
        <taxon>Insecta</taxon>
        <taxon>Pterygota</taxon>
        <taxon>Neoptera</taxon>
        <taxon>Endopterygota</taxon>
        <taxon>Diptera</taxon>
        <taxon>Nematocera</taxon>
        <taxon>Chironomoidea</taxon>
        <taxon>Chironomidae</taxon>
        <taxon>Chironominae</taxon>
        <taxon>Polypedilum</taxon>
        <taxon>Polypedilum</taxon>
    </lineage>
</organism>
<name>A0A9J6BCN0_POLVA</name>
<dbReference type="OrthoDB" id="7787400at2759"/>
<dbReference type="Proteomes" id="UP001107558">
    <property type="component" value="Chromosome 4"/>
</dbReference>
<sequence length="128" mass="15060">MSIQVKLTRPIFKAVMNYEISYKVRSNFYQTIINVTFNVCEVLNGTADNPMFQWIIGFMSPNFKTLLHSCPYKDMVNFFNLYVDLKGFISKFPSGTYMGCVTFFDDQDEIIFKFKYTQEMISNDHAEF</sequence>
<protein>
    <submittedName>
        <fullName evidence="1">Uncharacterized protein</fullName>
    </submittedName>
</protein>
<dbReference type="AlphaFoldDB" id="A0A9J6BCN0"/>
<dbReference type="PANTHER" id="PTHR20898">
    <property type="entry name" value="DAEDALUS ON 3-RELATED-RELATED"/>
    <property type="match status" value="1"/>
</dbReference>
<accession>A0A9J6BCN0</accession>
<dbReference type="EMBL" id="JADBJN010000004">
    <property type="protein sequence ID" value="KAG5667596.1"/>
    <property type="molecule type" value="Genomic_DNA"/>
</dbReference>